<evidence type="ECO:0000313" key="2">
    <source>
        <dbReference type="Proteomes" id="UP001370490"/>
    </source>
</evidence>
<protein>
    <submittedName>
        <fullName evidence="1">Uncharacterized protein</fullName>
    </submittedName>
</protein>
<sequence length="104" mass="12337">MDDYYVEEDEMTAQSFREDYYTRGVFLRSYPLHWGGVEENRDNETVRRKTAEIRVLEKRSRALVRERSGLRNLAGEIVVTEIKAHRHRKISDGRRNLAGEVIIR</sequence>
<name>A0AAN8V315_9MAGN</name>
<comment type="caution">
    <text evidence="1">The sequence shown here is derived from an EMBL/GenBank/DDBJ whole genome shotgun (WGS) entry which is preliminary data.</text>
</comment>
<accession>A0AAN8V315</accession>
<dbReference type="AlphaFoldDB" id="A0AAN8V315"/>
<proteinExistence type="predicted"/>
<organism evidence="1 2">
    <name type="scientific">Dillenia turbinata</name>
    <dbReference type="NCBI Taxonomy" id="194707"/>
    <lineage>
        <taxon>Eukaryota</taxon>
        <taxon>Viridiplantae</taxon>
        <taxon>Streptophyta</taxon>
        <taxon>Embryophyta</taxon>
        <taxon>Tracheophyta</taxon>
        <taxon>Spermatophyta</taxon>
        <taxon>Magnoliopsida</taxon>
        <taxon>eudicotyledons</taxon>
        <taxon>Gunneridae</taxon>
        <taxon>Pentapetalae</taxon>
        <taxon>Dilleniales</taxon>
        <taxon>Dilleniaceae</taxon>
        <taxon>Dillenia</taxon>
    </lineage>
</organism>
<dbReference type="EMBL" id="JBAMMX010000019">
    <property type="protein sequence ID" value="KAK6922391.1"/>
    <property type="molecule type" value="Genomic_DNA"/>
</dbReference>
<reference evidence="1 2" key="1">
    <citation type="submission" date="2023-12" db="EMBL/GenBank/DDBJ databases">
        <title>A high-quality genome assembly for Dillenia turbinata (Dilleniales).</title>
        <authorList>
            <person name="Chanderbali A."/>
        </authorList>
    </citation>
    <scope>NUCLEOTIDE SEQUENCE [LARGE SCALE GENOMIC DNA]</scope>
    <source>
        <strain evidence="1">LSX21</strain>
        <tissue evidence="1">Leaf</tissue>
    </source>
</reference>
<gene>
    <name evidence="1" type="ORF">RJ641_012898</name>
</gene>
<dbReference type="Proteomes" id="UP001370490">
    <property type="component" value="Unassembled WGS sequence"/>
</dbReference>
<evidence type="ECO:0000313" key="1">
    <source>
        <dbReference type="EMBL" id="KAK6922391.1"/>
    </source>
</evidence>
<keyword evidence="2" id="KW-1185">Reference proteome</keyword>